<comment type="caution">
    <text evidence="2">The sequence shown here is derived from an EMBL/GenBank/DDBJ whole genome shotgun (WGS) entry which is preliminary data.</text>
</comment>
<accession>A0A662CZ17</accession>
<dbReference type="EMBL" id="QMPY01000120">
    <property type="protein sequence ID" value="RLE07111.1"/>
    <property type="molecule type" value="Genomic_DNA"/>
</dbReference>
<name>A0A662CZ17_UNCAE</name>
<evidence type="ECO:0000313" key="3">
    <source>
        <dbReference type="Proteomes" id="UP000277457"/>
    </source>
</evidence>
<dbReference type="PROSITE" id="PS51449">
    <property type="entry name" value="MTTASE_N"/>
    <property type="match status" value="1"/>
</dbReference>
<keyword evidence="2" id="KW-0808">Transferase</keyword>
<protein>
    <submittedName>
        <fullName evidence="2">tRNA (N6-isopentenyl adenosine(37)-C2)-methylthiotransferase MiaB</fullName>
    </submittedName>
</protein>
<sequence length="55" mass="6381">MNEYDSEIMAGLLRESNYSLTPNLEEADLVILNTCYVREKVKQKVYSKLGEIKKL</sequence>
<gene>
    <name evidence="2" type="ORF">DRZ78_03555</name>
</gene>
<evidence type="ECO:0000259" key="1">
    <source>
        <dbReference type="PROSITE" id="PS51449"/>
    </source>
</evidence>
<evidence type="ECO:0000313" key="2">
    <source>
        <dbReference type="EMBL" id="RLE07111.1"/>
    </source>
</evidence>
<organism evidence="2 3">
    <name type="scientific">Aerophobetes bacterium</name>
    <dbReference type="NCBI Taxonomy" id="2030807"/>
    <lineage>
        <taxon>Bacteria</taxon>
        <taxon>Candidatus Aerophobota</taxon>
    </lineage>
</organism>
<dbReference type="Proteomes" id="UP000277457">
    <property type="component" value="Unassembled WGS sequence"/>
</dbReference>
<reference evidence="2 3" key="1">
    <citation type="submission" date="2018-06" db="EMBL/GenBank/DDBJ databases">
        <title>Extensive metabolic versatility and redundancy in microbially diverse, dynamic hydrothermal sediments.</title>
        <authorList>
            <person name="Dombrowski N."/>
            <person name="Teske A."/>
            <person name="Baker B.J."/>
        </authorList>
    </citation>
    <scope>NUCLEOTIDE SEQUENCE [LARGE SCALE GENOMIC DNA]</scope>
    <source>
        <strain evidence="2">B7_G13</strain>
    </source>
</reference>
<dbReference type="InterPro" id="IPR013848">
    <property type="entry name" value="Methylthiotransferase_N"/>
</dbReference>
<dbReference type="Gene3D" id="3.40.50.12160">
    <property type="entry name" value="Methylthiotransferase, N-terminal domain"/>
    <property type="match status" value="1"/>
</dbReference>
<proteinExistence type="predicted"/>
<dbReference type="GO" id="GO:0035597">
    <property type="term" value="F:tRNA-2-methylthio-N(6)-dimethylallyladenosine(37) synthase activity"/>
    <property type="evidence" value="ECO:0007669"/>
    <property type="project" value="TreeGrafter"/>
</dbReference>
<feature type="non-terminal residue" evidence="2">
    <location>
        <position position="55"/>
    </location>
</feature>
<dbReference type="PANTHER" id="PTHR43020">
    <property type="entry name" value="CDK5 REGULATORY SUBUNIT-ASSOCIATED PROTEIN 1"/>
    <property type="match status" value="1"/>
</dbReference>
<dbReference type="GO" id="GO:0005829">
    <property type="term" value="C:cytosol"/>
    <property type="evidence" value="ECO:0007669"/>
    <property type="project" value="TreeGrafter"/>
</dbReference>
<dbReference type="Pfam" id="PF00919">
    <property type="entry name" value="UPF0004"/>
    <property type="match status" value="1"/>
</dbReference>
<dbReference type="AlphaFoldDB" id="A0A662CZ17"/>
<dbReference type="InterPro" id="IPR038135">
    <property type="entry name" value="Methylthiotransferase_N_sf"/>
</dbReference>
<dbReference type="PANTHER" id="PTHR43020:SF2">
    <property type="entry name" value="MITOCHONDRIAL TRNA METHYLTHIOTRANSFERASE CDK5RAP1"/>
    <property type="match status" value="1"/>
</dbReference>
<dbReference type="GO" id="GO:0051539">
    <property type="term" value="F:4 iron, 4 sulfur cluster binding"/>
    <property type="evidence" value="ECO:0007669"/>
    <property type="project" value="UniProtKB-KW"/>
</dbReference>
<feature type="domain" description="MTTase N-terminal" evidence="1">
    <location>
        <begin position="1"/>
        <end position="55"/>
    </location>
</feature>
<dbReference type="GO" id="GO:0046872">
    <property type="term" value="F:metal ion binding"/>
    <property type="evidence" value="ECO:0007669"/>
    <property type="project" value="UniProtKB-KW"/>
</dbReference>